<dbReference type="PANTHER" id="PTHR31293">
    <property type="entry name" value="RNI-LIKE SUPERFAMILY PROTEIN"/>
    <property type="match status" value="1"/>
</dbReference>
<feature type="region of interest" description="Disordered" evidence="1">
    <location>
        <begin position="1"/>
        <end position="25"/>
    </location>
</feature>
<sequence length="374" mass="43407">MEQRQRIERPERAKRRDQKQRKRLSTARRNAFTTNTDIISDLPDSLLSHIISFLPTRDSVATSILSSRWRPLWTLVPALHLDQRKLTQNRNYSFADIVSGIWTVRDSISNPMPLHKLIIFWYQNCLLSKVNTLLRATNLRDLQELNLYIFTDVHRPLELPRSIYFSTTLVVLKLMASILLNPPPACVTIRDSLSTFLTLSLTMYDVNFEHWDEFNVVVLVPTLKTLHLHWHVLSSSYKFQINTPALEYFNFRGFLNGDNVVENLPSVVEFVLQFEQCVLMDIEDYAKRVWDFMGPLCNVISMEFSTITAQILCHDSNREDGPTFYNLSSLKLFGGSSSEWYAWHELCLLLFRAPKLQMLAFEWKHLLGGATGCS</sequence>
<feature type="compositionally biased region" description="Basic and acidic residues" evidence="1">
    <location>
        <begin position="1"/>
        <end position="11"/>
    </location>
</feature>
<name>A0AAN7J5R8_QUERU</name>
<dbReference type="PROSITE" id="PS50181">
    <property type="entry name" value="FBOX"/>
    <property type="match status" value="1"/>
</dbReference>
<reference evidence="3 4" key="1">
    <citation type="journal article" date="2023" name="G3 (Bethesda)">
        <title>A haplotype-resolved chromosome-scale genome for Quercus rubra L. provides insights into the genetics of adaptive traits for red oak species.</title>
        <authorList>
            <person name="Kapoor B."/>
            <person name="Jenkins J."/>
            <person name="Schmutz J."/>
            <person name="Zhebentyayeva T."/>
            <person name="Kuelheim C."/>
            <person name="Coggeshall M."/>
            <person name="Heim C."/>
            <person name="Lasky J.R."/>
            <person name="Leites L."/>
            <person name="Islam-Faridi N."/>
            <person name="Romero-Severson J."/>
            <person name="DeLeo V.L."/>
            <person name="Lucas S.M."/>
            <person name="Lazic D."/>
            <person name="Gailing O."/>
            <person name="Carlson J."/>
            <person name="Staton M."/>
        </authorList>
    </citation>
    <scope>NUCLEOTIDE SEQUENCE [LARGE SCALE GENOMIC DNA]</scope>
    <source>
        <strain evidence="3">Pseudo-F2</strain>
    </source>
</reference>
<dbReference type="InterPro" id="IPR001810">
    <property type="entry name" value="F-box_dom"/>
</dbReference>
<gene>
    <name evidence="3" type="ORF">RGQ29_009426</name>
</gene>
<dbReference type="Gene3D" id="1.20.1280.50">
    <property type="match status" value="1"/>
</dbReference>
<dbReference type="InterPro" id="IPR055294">
    <property type="entry name" value="FBL60-like"/>
</dbReference>
<dbReference type="InterPro" id="IPR036047">
    <property type="entry name" value="F-box-like_dom_sf"/>
</dbReference>
<evidence type="ECO:0000259" key="2">
    <source>
        <dbReference type="PROSITE" id="PS50181"/>
    </source>
</evidence>
<feature type="domain" description="F-box" evidence="2">
    <location>
        <begin position="36"/>
        <end position="86"/>
    </location>
</feature>
<evidence type="ECO:0000313" key="3">
    <source>
        <dbReference type="EMBL" id="KAK4599352.1"/>
    </source>
</evidence>
<dbReference type="InterPro" id="IPR053781">
    <property type="entry name" value="F-box_AtFBL13-like"/>
</dbReference>
<evidence type="ECO:0000313" key="4">
    <source>
        <dbReference type="Proteomes" id="UP001324115"/>
    </source>
</evidence>
<evidence type="ECO:0000256" key="1">
    <source>
        <dbReference type="SAM" id="MobiDB-lite"/>
    </source>
</evidence>
<proteinExistence type="predicted"/>
<protein>
    <recommendedName>
        <fullName evidence="2">F-box domain-containing protein</fullName>
    </recommendedName>
</protein>
<dbReference type="EMBL" id="JAXUIC010000002">
    <property type="protein sequence ID" value="KAK4599352.1"/>
    <property type="molecule type" value="Genomic_DNA"/>
</dbReference>
<comment type="caution">
    <text evidence="3">The sequence shown here is derived from an EMBL/GenBank/DDBJ whole genome shotgun (WGS) entry which is preliminary data.</text>
</comment>
<dbReference type="CDD" id="cd22160">
    <property type="entry name" value="F-box_AtFBL13-like"/>
    <property type="match status" value="1"/>
</dbReference>
<organism evidence="3 4">
    <name type="scientific">Quercus rubra</name>
    <name type="common">Northern red oak</name>
    <name type="synonym">Quercus borealis</name>
    <dbReference type="NCBI Taxonomy" id="3512"/>
    <lineage>
        <taxon>Eukaryota</taxon>
        <taxon>Viridiplantae</taxon>
        <taxon>Streptophyta</taxon>
        <taxon>Embryophyta</taxon>
        <taxon>Tracheophyta</taxon>
        <taxon>Spermatophyta</taxon>
        <taxon>Magnoliopsida</taxon>
        <taxon>eudicotyledons</taxon>
        <taxon>Gunneridae</taxon>
        <taxon>Pentapetalae</taxon>
        <taxon>rosids</taxon>
        <taxon>fabids</taxon>
        <taxon>Fagales</taxon>
        <taxon>Fagaceae</taxon>
        <taxon>Quercus</taxon>
    </lineage>
</organism>
<dbReference type="SUPFAM" id="SSF81383">
    <property type="entry name" value="F-box domain"/>
    <property type="match status" value="1"/>
</dbReference>
<keyword evidence="4" id="KW-1185">Reference proteome</keyword>
<feature type="compositionally biased region" description="Basic residues" evidence="1">
    <location>
        <begin position="12"/>
        <end position="25"/>
    </location>
</feature>
<dbReference type="Proteomes" id="UP001324115">
    <property type="component" value="Unassembled WGS sequence"/>
</dbReference>
<accession>A0AAN7J5R8</accession>
<dbReference type="PANTHER" id="PTHR31293:SF12">
    <property type="entry name" value="RNI-LIKE SUPERFAMILY PROTEIN"/>
    <property type="match status" value="1"/>
</dbReference>
<dbReference type="Pfam" id="PF00646">
    <property type="entry name" value="F-box"/>
    <property type="match status" value="1"/>
</dbReference>
<dbReference type="AlphaFoldDB" id="A0AAN7J5R8"/>